<sequence>MLILIRNIMQNPVALGFMSWCLVFVPILGMWAVHKYGWEHWEPFHRSHK</sequence>
<evidence type="ECO:0000313" key="2">
    <source>
        <dbReference type="EMBL" id="AOV60245.1"/>
    </source>
</evidence>
<dbReference type="Proteomes" id="UP000202784">
    <property type="component" value="Segment"/>
</dbReference>
<reference evidence="5 6" key="1">
    <citation type="journal article" date="2016" name="Virology">
        <title>The genomic content and context of auxiliary metabolic genes in marine cyanomyoviruses.</title>
        <authorList>
            <person name="Crummett L.T."/>
            <person name="Puxty R.J."/>
            <person name="Weihe C."/>
            <person name="Marston M.F."/>
            <person name="Martiny J.B."/>
        </authorList>
    </citation>
    <scope>NUCLEOTIDE SEQUENCE [LARGE SCALE GENOMIC DNA]</scope>
    <source>
        <strain evidence="2">0808SB05</strain>
        <strain evidence="3">0908SB82</strain>
        <strain evidence="4">1109NB16</strain>
    </source>
</reference>
<dbReference type="EMBL" id="KU686205">
    <property type="protein sequence ID" value="AOV60471.1"/>
    <property type="molecule type" value="Genomic_DNA"/>
</dbReference>
<dbReference type="KEGG" id="vg:30307682"/>
<dbReference type="GeneID" id="30307682"/>
<protein>
    <submittedName>
        <fullName evidence="3">Uncharacterized protein</fullName>
    </submittedName>
</protein>
<dbReference type="EMBL" id="KU686206">
    <property type="protein sequence ID" value="AOV60701.1"/>
    <property type="molecule type" value="Genomic_DNA"/>
</dbReference>
<dbReference type="OrthoDB" id="25293at10239"/>
<evidence type="ECO:0000313" key="5">
    <source>
        <dbReference type="Proteomes" id="UP000202784"/>
    </source>
</evidence>
<dbReference type="Proteomes" id="UP000240393">
    <property type="component" value="Segment"/>
</dbReference>
<evidence type="ECO:0000313" key="4">
    <source>
        <dbReference type="EMBL" id="AOV60701.1"/>
    </source>
</evidence>
<evidence type="ECO:0000256" key="1">
    <source>
        <dbReference type="SAM" id="Phobius"/>
    </source>
</evidence>
<evidence type="ECO:0000313" key="3">
    <source>
        <dbReference type="EMBL" id="AOV60471.1"/>
    </source>
</evidence>
<name>A0A1D8KP75_9CAUD</name>
<keyword evidence="1" id="KW-0472">Membrane</keyword>
<keyword evidence="1" id="KW-1133">Transmembrane helix</keyword>
<dbReference type="RefSeq" id="YP_009322533.1">
    <property type="nucleotide sequence ID" value="NC_031922.1"/>
</dbReference>
<organism evidence="3 7">
    <name type="scientific">Synechococcus phage S-CAM9</name>
    <dbReference type="NCBI Taxonomy" id="1883369"/>
    <lineage>
        <taxon>Viruses</taxon>
        <taxon>Duplodnaviria</taxon>
        <taxon>Heunggongvirae</taxon>
        <taxon>Uroviricota</taxon>
        <taxon>Caudoviricetes</taxon>
        <taxon>Pantevenvirales</taxon>
        <taxon>Kyanoviridae</taxon>
        <taxon>Kanaloavirus</taxon>
        <taxon>Kanaloavirus scam9</taxon>
    </lineage>
</organism>
<accession>A0A1D8KP75</accession>
<keyword evidence="1" id="KW-0812">Transmembrane</keyword>
<evidence type="ECO:0000313" key="7">
    <source>
        <dbReference type="Proteomes" id="UP000241903"/>
    </source>
</evidence>
<keyword evidence="5" id="KW-1185">Reference proteome</keyword>
<evidence type="ECO:0000313" key="6">
    <source>
        <dbReference type="Proteomes" id="UP000240393"/>
    </source>
</evidence>
<feature type="transmembrane region" description="Helical" evidence="1">
    <location>
        <begin position="12"/>
        <end position="33"/>
    </location>
</feature>
<gene>
    <name evidence="4" type="ORF">N161109_098</name>
    <name evidence="2" type="ORF">S050808_098</name>
    <name evidence="3" type="ORF">S820908_096</name>
</gene>
<dbReference type="EMBL" id="KU686204">
    <property type="protein sequence ID" value="AOV60245.1"/>
    <property type="molecule type" value="Genomic_DNA"/>
</dbReference>
<proteinExistence type="predicted"/>
<dbReference type="Proteomes" id="UP000241903">
    <property type="component" value="Segment"/>
</dbReference>